<dbReference type="Proteomes" id="UP000681722">
    <property type="component" value="Unassembled WGS sequence"/>
</dbReference>
<organism evidence="1 3">
    <name type="scientific">Didymodactylos carnosus</name>
    <dbReference type="NCBI Taxonomy" id="1234261"/>
    <lineage>
        <taxon>Eukaryota</taxon>
        <taxon>Metazoa</taxon>
        <taxon>Spiralia</taxon>
        <taxon>Gnathifera</taxon>
        <taxon>Rotifera</taxon>
        <taxon>Eurotatoria</taxon>
        <taxon>Bdelloidea</taxon>
        <taxon>Philodinida</taxon>
        <taxon>Philodinidae</taxon>
        <taxon>Didymodactylos</taxon>
    </lineage>
</organism>
<dbReference type="Proteomes" id="UP000663829">
    <property type="component" value="Unassembled WGS sequence"/>
</dbReference>
<comment type="caution">
    <text evidence="1">The sequence shown here is derived from an EMBL/GenBank/DDBJ whole genome shotgun (WGS) entry which is preliminary data.</text>
</comment>
<dbReference type="EMBL" id="CAJOBC010017425">
    <property type="protein sequence ID" value="CAF4032706.1"/>
    <property type="molecule type" value="Genomic_DNA"/>
</dbReference>
<keyword evidence="3" id="KW-1185">Reference proteome</keyword>
<protein>
    <submittedName>
        <fullName evidence="1">Uncharacterized protein</fullName>
    </submittedName>
</protein>
<dbReference type="EMBL" id="CAJNOQ010010670">
    <property type="protein sequence ID" value="CAF1257984.1"/>
    <property type="molecule type" value="Genomic_DNA"/>
</dbReference>
<feature type="non-terminal residue" evidence="1">
    <location>
        <position position="132"/>
    </location>
</feature>
<dbReference type="AlphaFoldDB" id="A0A815AN73"/>
<evidence type="ECO:0000313" key="1">
    <source>
        <dbReference type="EMBL" id="CAF1257984.1"/>
    </source>
</evidence>
<reference evidence="1" key="1">
    <citation type="submission" date="2021-02" db="EMBL/GenBank/DDBJ databases">
        <authorList>
            <person name="Nowell W R."/>
        </authorList>
    </citation>
    <scope>NUCLEOTIDE SEQUENCE</scope>
</reference>
<gene>
    <name evidence="1" type="ORF">GPM918_LOCUS26460</name>
    <name evidence="2" type="ORF">SRO942_LOCUS26615</name>
</gene>
<accession>A0A815AN73</accession>
<evidence type="ECO:0000313" key="2">
    <source>
        <dbReference type="EMBL" id="CAF4032706.1"/>
    </source>
</evidence>
<dbReference type="OrthoDB" id="6621667at2759"/>
<name>A0A815AN73_9BILA</name>
<evidence type="ECO:0000313" key="3">
    <source>
        <dbReference type="Proteomes" id="UP000663829"/>
    </source>
</evidence>
<sequence length="132" mass="15411">DLPNDQTFEIPAQFSQTKRSELVIIYDGYKKKYDERLLLFSTDELLQHLCETELVLVDGTFASAPTGFEQLVIIMGLINDEGYNNRIGNRFGNRPNIWLFLYRLLIEEQIIEQRIQQLIVGKIQTSDQKMIQ</sequence>
<proteinExistence type="predicted"/>